<dbReference type="EMBL" id="BLLK01000013">
    <property type="protein sequence ID" value="GFH43602.1"/>
    <property type="molecule type" value="Genomic_DNA"/>
</dbReference>
<comment type="pathway">
    <text evidence="2">Pyrimidine metabolism; UMP biosynthesis via salvage pathway; UMP from uracil: step 1/1.</text>
</comment>
<keyword evidence="5" id="KW-0021">Allosteric enzyme</keyword>
<dbReference type="EC" id="2.4.2.9" evidence="4"/>
<proteinExistence type="inferred from homology"/>
<dbReference type="AlphaFoldDB" id="A0AAD3CCP8"/>
<dbReference type="InterPro" id="IPR029057">
    <property type="entry name" value="PRTase-like"/>
</dbReference>
<dbReference type="Pfam" id="PF14681">
    <property type="entry name" value="UPRTase"/>
    <property type="match status" value="1"/>
</dbReference>
<dbReference type="InterPro" id="IPR000836">
    <property type="entry name" value="PRTase_dom"/>
</dbReference>
<evidence type="ECO:0000256" key="7">
    <source>
        <dbReference type="ARBA" id="ARBA00022679"/>
    </source>
</evidence>
<comment type="caution">
    <text evidence="11">The sequence shown here is derived from an EMBL/GenBank/DDBJ whole genome shotgun (WGS) entry which is preliminary data.</text>
</comment>
<comment type="similarity">
    <text evidence="3">Belongs to the UPRTase family.</text>
</comment>
<dbReference type="Proteomes" id="UP001054902">
    <property type="component" value="Unassembled WGS sequence"/>
</dbReference>
<keyword evidence="6" id="KW-0328">Glycosyltransferase</keyword>
<evidence type="ECO:0000259" key="10">
    <source>
        <dbReference type="Pfam" id="PF14681"/>
    </source>
</evidence>
<evidence type="ECO:0000313" key="11">
    <source>
        <dbReference type="EMBL" id="GFH43602.1"/>
    </source>
</evidence>
<evidence type="ECO:0000256" key="1">
    <source>
        <dbReference type="ARBA" id="ARBA00001946"/>
    </source>
</evidence>
<dbReference type="NCBIfam" id="NF001097">
    <property type="entry name" value="PRK00129.1"/>
    <property type="match status" value="1"/>
</dbReference>
<evidence type="ECO:0000256" key="2">
    <source>
        <dbReference type="ARBA" id="ARBA00005180"/>
    </source>
</evidence>
<organism evidence="11 12">
    <name type="scientific">Chaetoceros tenuissimus</name>
    <dbReference type="NCBI Taxonomy" id="426638"/>
    <lineage>
        <taxon>Eukaryota</taxon>
        <taxon>Sar</taxon>
        <taxon>Stramenopiles</taxon>
        <taxon>Ochrophyta</taxon>
        <taxon>Bacillariophyta</taxon>
        <taxon>Coscinodiscophyceae</taxon>
        <taxon>Chaetocerotophycidae</taxon>
        <taxon>Chaetocerotales</taxon>
        <taxon>Chaetocerotaceae</taxon>
        <taxon>Chaetoceros</taxon>
    </lineage>
</organism>
<dbReference type="SUPFAM" id="SSF53271">
    <property type="entry name" value="PRTase-like"/>
    <property type="match status" value="1"/>
</dbReference>
<dbReference type="FunFam" id="3.40.50.2020:FF:000023">
    <property type="entry name" value="Probable uracil phosphoribosyltransferase"/>
    <property type="match status" value="1"/>
</dbReference>
<evidence type="ECO:0000256" key="5">
    <source>
        <dbReference type="ARBA" id="ARBA00022533"/>
    </source>
</evidence>
<evidence type="ECO:0000256" key="9">
    <source>
        <dbReference type="ARBA" id="ARBA00023134"/>
    </source>
</evidence>
<keyword evidence="7" id="KW-0808">Transferase</keyword>
<keyword evidence="8" id="KW-0547">Nucleotide-binding</keyword>
<dbReference type="GO" id="GO:0005525">
    <property type="term" value="F:GTP binding"/>
    <property type="evidence" value="ECO:0007669"/>
    <property type="project" value="UniProtKB-KW"/>
</dbReference>
<sequence>MSPKISHPNLVVPHSKALRGLFTKLRDVNTNCQDFTFYAKRAMRILAEEAIAELPSKEKTINTPIGPYNGVDIEVEKVCAVSIIRSGDALLESVRECLPSVAVGKILIQRNEASKEKEPIFYYSKMPPGVEDMHILLCDPMLATGGSAKAAIDCMIEKYNIKKDRIIFANIITCPEGLQAMAESYPEVKIVTACIDEGLNEDKYIVPGLGDYGDRFFNTM</sequence>
<keyword evidence="9" id="KW-0342">GTP-binding</keyword>
<dbReference type="GO" id="GO:0008655">
    <property type="term" value="P:pyrimidine-containing compound salvage"/>
    <property type="evidence" value="ECO:0007669"/>
    <property type="project" value="UniProtKB-ARBA"/>
</dbReference>
<evidence type="ECO:0000256" key="4">
    <source>
        <dbReference type="ARBA" id="ARBA00011894"/>
    </source>
</evidence>
<name>A0AAD3CCP8_9STRA</name>
<protein>
    <recommendedName>
        <fullName evidence="4">uracil phosphoribosyltransferase</fullName>
        <ecNumber evidence="4">2.4.2.9</ecNumber>
    </recommendedName>
</protein>
<keyword evidence="12" id="KW-1185">Reference proteome</keyword>
<evidence type="ECO:0000256" key="6">
    <source>
        <dbReference type="ARBA" id="ARBA00022676"/>
    </source>
</evidence>
<dbReference type="CDD" id="cd06223">
    <property type="entry name" value="PRTases_typeI"/>
    <property type="match status" value="1"/>
</dbReference>
<evidence type="ECO:0000313" key="12">
    <source>
        <dbReference type="Proteomes" id="UP001054902"/>
    </source>
</evidence>
<evidence type="ECO:0000256" key="3">
    <source>
        <dbReference type="ARBA" id="ARBA00009516"/>
    </source>
</evidence>
<reference evidence="11 12" key="1">
    <citation type="journal article" date="2021" name="Sci. Rep.">
        <title>The genome of the diatom Chaetoceros tenuissimus carries an ancient integrated fragment of an extant virus.</title>
        <authorList>
            <person name="Hongo Y."/>
            <person name="Kimura K."/>
            <person name="Takaki Y."/>
            <person name="Yoshida Y."/>
            <person name="Baba S."/>
            <person name="Kobayashi G."/>
            <person name="Nagasaki K."/>
            <person name="Hano T."/>
            <person name="Tomaru Y."/>
        </authorList>
    </citation>
    <scope>NUCLEOTIDE SEQUENCE [LARGE SCALE GENOMIC DNA]</scope>
    <source>
        <strain evidence="11 12">NIES-3715</strain>
    </source>
</reference>
<evidence type="ECO:0000256" key="8">
    <source>
        <dbReference type="ARBA" id="ARBA00022741"/>
    </source>
</evidence>
<gene>
    <name evidence="11" type="ORF">CTEN210_00075</name>
</gene>
<dbReference type="Gene3D" id="3.40.50.2020">
    <property type="match status" value="1"/>
</dbReference>
<feature type="domain" description="Phosphoribosyltransferase" evidence="10">
    <location>
        <begin position="13"/>
        <end position="219"/>
    </location>
</feature>
<accession>A0AAD3CCP8</accession>
<dbReference type="GO" id="GO:0004845">
    <property type="term" value="F:uracil phosphoribosyltransferase activity"/>
    <property type="evidence" value="ECO:0007669"/>
    <property type="project" value="UniProtKB-EC"/>
</dbReference>
<comment type="cofactor">
    <cofactor evidence="1">
        <name>Mg(2+)</name>
        <dbReference type="ChEBI" id="CHEBI:18420"/>
    </cofactor>
</comment>